<dbReference type="InterPro" id="IPR029490">
    <property type="entry name" value="Cytochrom_C550"/>
</dbReference>
<proteinExistence type="inferred from homology"/>
<dbReference type="GO" id="GO:0009523">
    <property type="term" value="C:photosystem II"/>
    <property type="evidence" value="ECO:0007669"/>
    <property type="project" value="UniProtKB-KW"/>
</dbReference>
<evidence type="ECO:0000313" key="15">
    <source>
        <dbReference type="Proteomes" id="UP000646053"/>
    </source>
</evidence>
<evidence type="ECO:0000256" key="2">
    <source>
        <dbReference type="ARBA" id="ARBA00004170"/>
    </source>
</evidence>
<evidence type="ECO:0000256" key="7">
    <source>
        <dbReference type="ARBA" id="ARBA00022723"/>
    </source>
</evidence>
<dbReference type="Pfam" id="PF14495">
    <property type="entry name" value="Cytochrom_C550"/>
    <property type="match status" value="1"/>
</dbReference>
<dbReference type="InterPro" id="IPR009056">
    <property type="entry name" value="Cyt_c-like_dom"/>
</dbReference>
<evidence type="ECO:0000256" key="9">
    <source>
        <dbReference type="ARBA" id="ARBA00023004"/>
    </source>
</evidence>
<dbReference type="PROSITE" id="PS51007">
    <property type="entry name" value="CYTC"/>
    <property type="match status" value="1"/>
</dbReference>
<keyword evidence="8" id="KW-0249">Electron transport</keyword>
<evidence type="ECO:0000256" key="8">
    <source>
        <dbReference type="ARBA" id="ARBA00022982"/>
    </source>
</evidence>
<dbReference type="RefSeq" id="WP_162422645.1">
    <property type="nucleotide sequence ID" value="NZ_WVIE01000007.1"/>
</dbReference>
<comment type="subcellular location">
    <subcellularLocation>
        <location evidence="2">Membrane</location>
        <topology evidence="2">Peripheral membrane protein</topology>
    </subcellularLocation>
</comment>
<keyword evidence="10" id="KW-0472">Membrane</keyword>
<dbReference type="GO" id="GO:0005506">
    <property type="term" value="F:iron ion binding"/>
    <property type="evidence" value="ECO:0007669"/>
    <property type="project" value="InterPro"/>
</dbReference>
<reference evidence="14" key="1">
    <citation type="submission" date="2019-12" db="EMBL/GenBank/DDBJ databases">
        <title>High-Quality draft genome sequences of three cyanobacteria isolated from the limestone walls of the Old Cathedral of Coimbra.</title>
        <authorList>
            <person name="Tiago I."/>
            <person name="Soares F."/>
            <person name="Portugal A."/>
        </authorList>
    </citation>
    <scope>NUCLEOTIDE SEQUENCE</scope>
    <source>
        <strain evidence="14">A</strain>
    </source>
</reference>
<feature type="domain" description="Cytochrome c" evidence="13">
    <location>
        <begin position="68"/>
        <end position="159"/>
    </location>
</feature>
<dbReference type="InterPro" id="IPR016003">
    <property type="entry name" value="PsbV_cyt_c550-like"/>
</dbReference>
<dbReference type="NCBIfam" id="TIGR03046">
    <property type="entry name" value="PS_II_psbV2"/>
    <property type="match status" value="1"/>
</dbReference>
<dbReference type="GO" id="GO:0015979">
    <property type="term" value="P:photosynthesis"/>
    <property type="evidence" value="ECO:0007669"/>
    <property type="project" value="UniProtKB-KW"/>
</dbReference>
<keyword evidence="6 12" id="KW-0349">Heme</keyword>
<sequence>MLIYKTLPWLPALLLRSLAMFCFISVGLALVSRPAYAADAYVTYYLKVTEPISLALDAQGQTRLFSAEDISEGKKLFGSSCTNCHVGGSTLPNPPISLSLDALNGATPPRNTVSALVEYLRHPMSYDGTEDEIYCREIPESWLSQPQVENLAGFILRAAQVAPGWGTDQF</sequence>
<evidence type="ECO:0000256" key="3">
    <source>
        <dbReference type="ARBA" id="ARBA00010433"/>
    </source>
</evidence>
<dbReference type="AlphaFoldDB" id="A0A8J7YZV5"/>
<dbReference type="PIRSF" id="PIRSF005890">
    <property type="entry name" value="Phot_II_cyt_c550"/>
    <property type="match status" value="1"/>
</dbReference>
<name>A0A8J7YZV5_9CYAN</name>
<evidence type="ECO:0000256" key="11">
    <source>
        <dbReference type="ARBA" id="ARBA00023276"/>
    </source>
</evidence>
<dbReference type="GO" id="GO:0020037">
    <property type="term" value="F:heme binding"/>
    <property type="evidence" value="ECO:0007669"/>
    <property type="project" value="InterPro"/>
</dbReference>
<dbReference type="GO" id="GO:0009055">
    <property type="term" value="F:electron transfer activity"/>
    <property type="evidence" value="ECO:0007669"/>
    <property type="project" value="InterPro"/>
</dbReference>
<dbReference type="EMBL" id="WVIE01000007">
    <property type="protein sequence ID" value="NDJ17124.1"/>
    <property type="molecule type" value="Genomic_DNA"/>
</dbReference>
<dbReference type="Proteomes" id="UP000646053">
    <property type="component" value="Unassembled WGS sequence"/>
</dbReference>
<dbReference type="SUPFAM" id="SSF46626">
    <property type="entry name" value="Cytochrome c"/>
    <property type="match status" value="1"/>
</dbReference>
<comment type="cofactor">
    <cofactor evidence="1">
        <name>heme c</name>
        <dbReference type="ChEBI" id="CHEBI:61717"/>
    </cofactor>
</comment>
<evidence type="ECO:0000256" key="4">
    <source>
        <dbReference type="ARBA" id="ARBA00022448"/>
    </source>
</evidence>
<keyword evidence="9 12" id="KW-0408">Iron</keyword>
<dbReference type="InterPro" id="IPR036909">
    <property type="entry name" value="Cyt_c-like_dom_sf"/>
</dbReference>
<comment type="caution">
    <text evidence="14">The sequence shown here is derived from an EMBL/GenBank/DDBJ whole genome shotgun (WGS) entry which is preliminary data.</text>
</comment>
<evidence type="ECO:0000259" key="13">
    <source>
        <dbReference type="PROSITE" id="PS51007"/>
    </source>
</evidence>
<accession>A0A8J7YZV5</accession>
<organism evidence="14 15">
    <name type="scientific">Myxacorys almedinensis A</name>
    <dbReference type="NCBI Taxonomy" id="2690445"/>
    <lineage>
        <taxon>Bacteria</taxon>
        <taxon>Bacillati</taxon>
        <taxon>Cyanobacteriota</taxon>
        <taxon>Cyanophyceae</taxon>
        <taxon>Leptolyngbyales</taxon>
        <taxon>Leptolyngbyaceae</taxon>
        <taxon>Myxacorys</taxon>
        <taxon>Myxacorys almedinensis</taxon>
    </lineage>
</organism>
<keyword evidence="7 12" id="KW-0479">Metal-binding</keyword>
<keyword evidence="15" id="KW-1185">Reference proteome</keyword>
<evidence type="ECO:0000256" key="1">
    <source>
        <dbReference type="ARBA" id="ARBA00001926"/>
    </source>
</evidence>
<dbReference type="Gene3D" id="1.10.760.10">
    <property type="entry name" value="Cytochrome c-like domain"/>
    <property type="match status" value="1"/>
</dbReference>
<evidence type="ECO:0000256" key="6">
    <source>
        <dbReference type="ARBA" id="ARBA00022617"/>
    </source>
</evidence>
<evidence type="ECO:0000256" key="5">
    <source>
        <dbReference type="ARBA" id="ARBA00022531"/>
    </source>
</evidence>
<keyword evidence="4" id="KW-0813">Transport</keyword>
<evidence type="ECO:0000256" key="10">
    <source>
        <dbReference type="ARBA" id="ARBA00023136"/>
    </source>
</evidence>
<dbReference type="GO" id="GO:0022904">
    <property type="term" value="P:respiratory electron transport chain"/>
    <property type="evidence" value="ECO:0007669"/>
    <property type="project" value="InterPro"/>
</dbReference>
<evidence type="ECO:0000313" key="14">
    <source>
        <dbReference type="EMBL" id="NDJ17124.1"/>
    </source>
</evidence>
<gene>
    <name evidence="14" type="ORF">GS601_07455</name>
</gene>
<evidence type="ECO:0000256" key="12">
    <source>
        <dbReference type="PROSITE-ProRule" id="PRU00433"/>
    </source>
</evidence>
<keyword evidence="11" id="KW-0604">Photosystem II</keyword>
<comment type="similarity">
    <text evidence="3">Belongs to the cytochrome c family. PsbV subfamily.</text>
</comment>
<protein>
    <submittedName>
        <fullName evidence="14">Photosystem II cytochrome PsbV2</fullName>
    </submittedName>
</protein>
<keyword evidence="5" id="KW-0602">Photosynthesis</keyword>